<evidence type="ECO:0000313" key="2">
    <source>
        <dbReference type="EMBL" id="MCI10802.1"/>
    </source>
</evidence>
<dbReference type="EMBL" id="LXQA010077682">
    <property type="protein sequence ID" value="MCI10802.1"/>
    <property type="molecule type" value="Genomic_DNA"/>
</dbReference>
<accession>A0A392PG97</accession>
<dbReference type="AlphaFoldDB" id="A0A392PG97"/>
<keyword evidence="1" id="KW-1133">Transmembrane helix</keyword>
<proteinExistence type="predicted"/>
<organism evidence="2 3">
    <name type="scientific">Trifolium medium</name>
    <dbReference type="NCBI Taxonomy" id="97028"/>
    <lineage>
        <taxon>Eukaryota</taxon>
        <taxon>Viridiplantae</taxon>
        <taxon>Streptophyta</taxon>
        <taxon>Embryophyta</taxon>
        <taxon>Tracheophyta</taxon>
        <taxon>Spermatophyta</taxon>
        <taxon>Magnoliopsida</taxon>
        <taxon>eudicotyledons</taxon>
        <taxon>Gunneridae</taxon>
        <taxon>Pentapetalae</taxon>
        <taxon>rosids</taxon>
        <taxon>fabids</taxon>
        <taxon>Fabales</taxon>
        <taxon>Fabaceae</taxon>
        <taxon>Papilionoideae</taxon>
        <taxon>50 kb inversion clade</taxon>
        <taxon>NPAAA clade</taxon>
        <taxon>Hologalegina</taxon>
        <taxon>IRL clade</taxon>
        <taxon>Trifolieae</taxon>
        <taxon>Trifolium</taxon>
    </lineage>
</organism>
<dbReference type="Proteomes" id="UP000265520">
    <property type="component" value="Unassembled WGS sequence"/>
</dbReference>
<sequence>MPSGGVTNNTDAIGERAIVRRPKPNTRLACLQSVVLIALIFGFCPYTTNSEMYNFVSTADNPVTMSILVAPRDSLALLLNGFVSVTFEAVYS</sequence>
<comment type="caution">
    <text evidence="2">The sequence shown here is derived from an EMBL/GenBank/DDBJ whole genome shotgun (WGS) entry which is preliminary data.</text>
</comment>
<keyword evidence="3" id="KW-1185">Reference proteome</keyword>
<evidence type="ECO:0000256" key="1">
    <source>
        <dbReference type="SAM" id="Phobius"/>
    </source>
</evidence>
<protein>
    <submittedName>
        <fullName evidence="2">Uncharacterized protein</fullName>
    </submittedName>
</protein>
<name>A0A392PG97_9FABA</name>
<keyword evidence="1" id="KW-0472">Membrane</keyword>
<keyword evidence="1" id="KW-0812">Transmembrane</keyword>
<feature type="transmembrane region" description="Helical" evidence="1">
    <location>
        <begin position="28"/>
        <end position="48"/>
    </location>
</feature>
<reference evidence="2 3" key="1">
    <citation type="journal article" date="2018" name="Front. Plant Sci.">
        <title>Red Clover (Trifolium pratense) and Zigzag Clover (T. medium) - A Picture of Genomic Similarities and Differences.</title>
        <authorList>
            <person name="Dluhosova J."/>
            <person name="Istvanek J."/>
            <person name="Nedelnik J."/>
            <person name="Repkova J."/>
        </authorList>
    </citation>
    <scope>NUCLEOTIDE SEQUENCE [LARGE SCALE GENOMIC DNA]</scope>
    <source>
        <strain evidence="3">cv. 10/8</strain>
        <tissue evidence="2">Leaf</tissue>
    </source>
</reference>
<evidence type="ECO:0000313" key="3">
    <source>
        <dbReference type="Proteomes" id="UP000265520"/>
    </source>
</evidence>